<dbReference type="PROSITE" id="PS51202">
    <property type="entry name" value="RCK_C"/>
    <property type="match status" value="1"/>
</dbReference>
<evidence type="ECO:0008006" key="7">
    <source>
        <dbReference type="Google" id="ProtNLM"/>
    </source>
</evidence>
<dbReference type="RefSeq" id="WP_022031580.1">
    <property type="nucleotide sequence ID" value="NZ_BQNJ01000001.1"/>
</dbReference>
<evidence type="ECO:0000259" key="4">
    <source>
        <dbReference type="PROSITE" id="PS51202"/>
    </source>
</evidence>
<dbReference type="InterPro" id="IPR050721">
    <property type="entry name" value="Trk_Ktr_HKT_K-transport"/>
</dbReference>
<feature type="domain" description="RCK C-terminal" evidence="4">
    <location>
        <begin position="138"/>
        <end position="220"/>
    </location>
</feature>
<name>A0AA37JDB2_9FIRM</name>
<dbReference type="PANTHER" id="PTHR43833:SF5">
    <property type="entry name" value="TRK SYSTEM POTASSIUM UPTAKE PROTEIN TRKA"/>
    <property type="match status" value="1"/>
</dbReference>
<gene>
    <name evidence="5" type="ORF">CE91St55_09050</name>
</gene>
<dbReference type="SUPFAM" id="SSF116726">
    <property type="entry name" value="TrkA C-terminal domain-like"/>
    <property type="match status" value="1"/>
</dbReference>
<evidence type="ECO:0000256" key="2">
    <source>
        <dbReference type="ARBA" id="ARBA00023065"/>
    </source>
</evidence>
<evidence type="ECO:0000313" key="5">
    <source>
        <dbReference type="EMBL" id="GKG98923.1"/>
    </source>
</evidence>
<dbReference type="GO" id="GO:0008324">
    <property type="term" value="F:monoatomic cation transmembrane transporter activity"/>
    <property type="evidence" value="ECO:0007669"/>
    <property type="project" value="InterPro"/>
</dbReference>
<keyword evidence="2" id="KW-0406">Ion transport</keyword>
<evidence type="ECO:0000256" key="1">
    <source>
        <dbReference type="ARBA" id="ARBA00022448"/>
    </source>
</evidence>
<dbReference type="InterPro" id="IPR006037">
    <property type="entry name" value="RCK_C"/>
</dbReference>
<sequence length="224" mass="24849">MKIVVAGGRDEADFLIGLLLMGKHKIIAINGDMGYCEHLAASYDAASVIYGDPCKEYVMDEAGVKGYDILIALREKDADNLEICQMAKRLFAIKKTVCTVRNPKNVEIFEMLGVDRAISATYMLAHYIEQASVIEDLVRVMPLENQKVLVNEIKVNSDCPVVDRRIADMELPFNTIISCIIRETEVIVPNGQNKIMAGDRLVVITTPQSQKESVKAILGSEDNE</sequence>
<proteinExistence type="predicted"/>
<reference evidence="5" key="1">
    <citation type="submission" date="2022-01" db="EMBL/GenBank/DDBJ databases">
        <title>Novel bile acid biosynthetic pathways are enriched in the microbiome of centenarians.</title>
        <authorList>
            <person name="Sato Y."/>
            <person name="Atarashi K."/>
            <person name="Plichta R.D."/>
            <person name="Arai Y."/>
            <person name="Sasajima S."/>
            <person name="Kearney M.S."/>
            <person name="Suda W."/>
            <person name="Takeshita K."/>
            <person name="Sasaki T."/>
            <person name="Okamoto S."/>
            <person name="Skelly N.A."/>
            <person name="Okamura Y."/>
            <person name="Vlamakis H."/>
            <person name="Li Y."/>
            <person name="Tanoue T."/>
            <person name="Takei H."/>
            <person name="Nittono H."/>
            <person name="Narushima S."/>
            <person name="Irie J."/>
            <person name="Itoh H."/>
            <person name="Moriya K."/>
            <person name="Sugiura Y."/>
            <person name="Suematsu M."/>
            <person name="Moritoki N."/>
            <person name="Shibata S."/>
            <person name="Littman R.D."/>
            <person name="Fischbach A.M."/>
            <person name="Uwamino Y."/>
            <person name="Inoue T."/>
            <person name="Honda A."/>
            <person name="Hattori M."/>
            <person name="Murai T."/>
            <person name="Xavier J.R."/>
            <person name="Hirose N."/>
            <person name="Honda K."/>
        </authorList>
    </citation>
    <scope>NUCLEOTIDE SEQUENCE</scope>
    <source>
        <strain evidence="5">CE91-St55</strain>
    </source>
</reference>
<dbReference type="AlphaFoldDB" id="A0AA37JDB2"/>
<dbReference type="GO" id="GO:0006813">
    <property type="term" value="P:potassium ion transport"/>
    <property type="evidence" value="ECO:0007669"/>
    <property type="project" value="InterPro"/>
</dbReference>
<dbReference type="Gene3D" id="3.30.70.1450">
    <property type="entry name" value="Regulator of K+ conductance, C-terminal domain"/>
    <property type="match status" value="1"/>
</dbReference>
<evidence type="ECO:0000259" key="3">
    <source>
        <dbReference type="PROSITE" id="PS51201"/>
    </source>
</evidence>
<dbReference type="Pfam" id="PF02254">
    <property type="entry name" value="TrkA_N"/>
    <property type="match status" value="1"/>
</dbReference>
<dbReference type="Proteomes" id="UP001055091">
    <property type="component" value="Unassembled WGS sequence"/>
</dbReference>
<organism evidence="5 6">
    <name type="scientific">Hungatella hathewayi</name>
    <dbReference type="NCBI Taxonomy" id="154046"/>
    <lineage>
        <taxon>Bacteria</taxon>
        <taxon>Bacillati</taxon>
        <taxon>Bacillota</taxon>
        <taxon>Clostridia</taxon>
        <taxon>Lachnospirales</taxon>
        <taxon>Lachnospiraceae</taxon>
        <taxon>Hungatella</taxon>
    </lineage>
</organism>
<comment type="caution">
    <text evidence="5">The sequence shown here is derived from an EMBL/GenBank/DDBJ whole genome shotgun (WGS) entry which is preliminary data.</text>
</comment>
<dbReference type="SUPFAM" id="SSF51735">
    <property type="entry name" value="NAD(P)-binding Rossmann-fold domains"/>
    <property type="match status" value="1"/>
</dbReference>
<accession>A0AA37JDB2</accession>
<feature type="domain" description="RCK N-terminal" evidence="3">
    <location>
        <begin position="1"/>
        <end position="118"/>
    </location>
</feature>
<keyword evidence="1" id="KW-0813">Transport</keyword>
<dbReference type="EMBL" id="BQNJ01000001">
    <property type="protein sequence ID" value="GKG98923.1"/>
    <property type="molecule type" value="Genomic_DNA"/>
</dbReference>
<evidence type="ECO:0000313" key="6">
    <source>
        <dbReference type="Proteomes" id="UP001055091"/>
    </source>
</evidence>
<dbReference type="Pfam" id="PF02080">
    <property type="entry name" value="TrkA_C"/>
    <property type="match status" value="1"/>
</dbReference>
<dbReference type="Gene3D" id="3.40.50.720">
    <property type="entry name" value="NAD(P)-binding Rossmann-like Domain"/>
    <property type="match status" value="1"/>
</dbReference>
<dbReference type="InterPro" id="IPR036291">
    <property type="entry name" value="NAD(P)-bd_dom_sf"/>
</dbReference>
<dbReference type="InterPro" id="IPR003148">
    <property type="entry name" value="RCK_N"/>
</dbReference>
<dbReference type="PANTHER" id="PTHR43833">
    <property type="entry name" value="POTASSIUM CHANNEL PROTEIN 2-RELATED-RELATED"/>
    <property type="match status" value="1"/>
</dbReference>
<protein>
    <recommendedName>
        <fullName evidence="7">TrkA family potassium uptake protein</fullName>
    </recommendedName>
</protein>
<dbReference type="InterPro" id="IPR036721">
    <property type="entry name" value="RCK_C_sf"/>
</dbReference>
<dbReference type="PROSITE" id="PS51201">
    <property type="entry name" value="RCK_N"/>
    <property type="match status" value="1"/>
</dbReference>